<feature type="signal peptide" evidence="1">
    <location>
        <begin position="1"/>
        <end position="20"/>
    </location>
</feature>
<organism evidence="2 3">
    <name type="scientific">Cotesia congregata</name>
    <name type="common">Parasitoid wasp</name>
    <name type="synonym">Apanteles congregatus</name>
    <dbReference type="NCBI Taxonomy" id="51543"/>
    <lineage>
        <taxon>Eukaryota</taxon>
        <taxon>Metazoa</taxon>
        <taxon>Ecdysozoa</taxon>
        <taxon>Arthropoda</taxon>
        <taxon>Hexapoda</taxon>
        <taxon>Insecta</taxon>
        <taxon>Pterygota</taxon>
        <taxon>Neoptera</taxon>
        <taxon>Endopterygota</taxon>
        <taxon>Hymenoptera</taxon>
        <taxon>Apocrita</taxon>
        <taxon>Ichneumonoidea</taxon>
        <taxon>Braconidae</taxon>
        <taxon>Microgastrinae</taxon>
        <taxon>Cotesia</taxon>
    </lineage>
</organism>
<comment type="caution">
    <text evidence="2">The sequence shown here is derived from an EMBL/GenBank/DDBJ whole genome shotgun (WGS) entry which is preliminary data.</text>
</comment>
<evidence type="ECO:0000256" key="1">
    <source>
        <dbReference type="SAM" id="SignalP"/>
    </source>
</evidence>
<feature type="chain" id="PRO_5035230390" evidence="1">
    <location>
        <begin position="21"/>
        <end position="78"/>
    </location>
</feature>
<accession>A0A8J2MG29</accession>
<evidence type="ECO:0000313" key="3">
    <source>
        <dbReference type="Proteomes" id="UP000786811"/>
    </source>
</evidence>
<dbReference type="EMBL" id="CAJNRD030001117">
    <property type="protein sequence ID" value="CAG5078928.1"/>
    <property type="molecule type" value="Genomic_DNA"/>
</dbReference>
<name>A0A8J2MG29_COTCN</name>
<reference evidence="2" key="1">
    <citation type="submission" date="2021-04" db="EMBL/GenBank/DDBJ databases">
        <authorList>
            <person name="Chebbi M.A.C M."/>
        </authorList>
    </citation>
    <scope>NUCLEOTIDE SEQUENCE</scope>
</reference>
<dbReference type="Proteomes" id="UP000786811">
    <property type="component" value="Unassembled WGS sequence"/>
</dbReference>
<keyword evidence="3" id="KW-1185">Reference proteome</keyword>
<keyword evidence="1" id="KW-0732">Signal</keyword>
<evidence type="ECO:0000313" key="2">
    <source>
        <dbReference type="EMBL" id="CAG5078928.1"/>
    </source>
</evidence>
<proteinExistence type="predicted"/>
<protein>
    <submittedName>
        <fullName evidence="2">Venom protein 14</fullName>
    </submittedName>
</protein>
<sequence>MRLSILILTIAIINLGLINAQSPRNDQSFAWTGEYNFQVQAVTPYENTQRSIEDRVKIDAVISEPKIQNVQMRPVTAP</sequence>
<dbReference type="AlphaFoldDB" id="A0A8J2MG29"/>
<gene>
    <name evidence="2" type="ORF">HICCMSTLAB_LOCUS2880</name>
</gene>